<evidence type="ECO:0000256" key="2">
    <source>
        <dbReference type="SAM" id="Phobius"/>
    </source>
</evidence>
<dbReference type="GeneID" id="98181958"/>
<dbReference type="EMBL" id="BAAFSV010000006">
    <property type="protein sequence ID" value="GAB1321006.1"/>
    <property type="molecule type" value="Genomic_DNA"/>
</dbReference>
<dbReference type="RefSeq" id="XP_070922736.1">
    <property type="nucleotide sequence ID" value="XM_071066635.1"/>
</dbReference>
<proteinExistence type="predicted"/>
<evidence type="ECO:0000256" key="1">
    <source>
        <dbReference type="SAM" id="MobiDB-lite"/>
    </source>
</evidence>
<feature type="region of interest" description="Disordered" evidence="1">
    <location>
        <begin position="404"/>
        <end position="447"/>
    </location>
</feature>
<evidence type="ECO:0000313" key="3">
    <source>
        <dbReference type="EMBL" id="GAB1321006.1"/>
    </source>
</evidence>
<reference evidence="3 4" key="1">
    <citation type="submission" date="2024-09" db="EMBL/GenBank/DDBJ databases">
        <title>Itraconazole resistance in Madurella fahalii resulting from another homologue of gene encoding cytochrome P450 14-alpha sterol demethylase (CYP51).</title>
        <authorList>
            <person name="Yoshioka I."/>
            <person name="Fahal A.H."/>
            <person name="Kaneko S."/>
            <person name="Yaguchi T."/>
        </authorList>
    </citation>
    <scope>NUCLEOTIDE SEQUENCE [LARGE SCALE GENOMIC DNA]</scope>
    <source>
        <strain evidence="3 4">IFM 68171</strain>
    </source>
</reference>
<comment type="caution">
    <text evidence="3">The sequence shown here is derived from an EMBL/GenBank/DDBJ whole genome shotgun (WGS) entry which is preliminary data.</text>
</comment>
<evidence type="ECO:0000313" key="4">
    <source>
        <dbReference type="Proteomes" id="UP001628179"/>
    </source>
</evidence>
<keyword evidence="2" id="KW-0812">Transmembrane</keyword>
<feature type="compositionally biased region" description="Basic residues" evidence="1">
    <location>
        <begin position="427"/>
        <end position="440"/>
    </location>
</feature>
<protein>
    <submittedName>
        <fullName evidence="3">Caspase family p20 domain-containing protein</fullName>
    </submittedName>
</protein>
<keyword evidence="4" id="KW-1185">Reference proteome</keyword>
<feature type="transmembrane region" description="Helical" evidence="2">
    <location>
        <begin position="903"/>
        <end position="924"/>
    </location>
</feature>
<name>A0ABQ0GTC6_9PEZI</name>
<organism evidence="3 4">
    <name type="scientific">Madurella fahalii</name>
    <dbReference type="NCBI Taxonomy" id="1157608"/>
    <lineage>
        <taxon>Eukaryota</taxon>
        <taxon>Fungi</taxon>
        <taxon>Dikarya</taxon>
        <taxon>Ascomycota</taxon>
        <taxon>Pezizomycotina</taxon>
        <taxon>Sordariomycetes</taxon>
        <taxon>Sordariomycetidae</taxon>
        <taxon>Sordariales</taxon>
        <taxon>Sordariales incertae sedis</taxon>
        <taxon>Madurella</taxon>
    </lineage>
</organism>
<gene>
    <name evidence="3" type="ORF">MFIFM68171_11216</name>
</gene>
<sequence>MESSITTPTHDTSSAAFHIPDFSSLLSHLTDAVSAAWPDRFNARYRKVKVLLMSWEKDDLGVEAEIRQLESVFGGLYHYDTEVWKIPSKRPAVDLSRKIADLVDAYDREGNLLILYYGGHARPNEQPGGSPVWQANRSRDSPTVQSSIVHSVIGKVDCDVLLLYDCCHAIQAGEASTGKGVVETLAACGFESIAAEVGKHSFTASLIQELARAAHTTDWLSVVELHRRLITRLQAWMPSVYFTDDTYSLVQVDRHTGQPLFERPRRRTPIYCFLSKKPRTIVLSPLAAQAPKQPEEPFLLLNPPTSQPEPIPEGPGILVACRLRDQNVDVEKWKEWLLSAPQGAQNIQISAIYPSFSAVLVLELPLVVWDLLPDSPAISFVAYTTGKNHVSGFRRLLGLDEEESRVASDESEDGQDTKTSKNARGSGSKRVRRGGRSKKADRKDNGSSSLWPKVFEYDRTAVYAMEDEPYCLHLAEMQEDSGISKAEKIIRAFVQDVGSPSTSYLCDEIASFCSTADFEALSSGQEVSPELVAILDERSPPTFPLQRRHGVHFLNRNQLYEALSNGEKSTPQLIETEPKTDQFSPRRRLVYVTNPDPTSMLAIVSTASESQALFLRDFVYKHLTFQAGMDVKLHSSGSQGFQLSFHLPFFAWRQSAKPCLDARLGGDRRPLRNGRNVNFLSRLNGRSETCIYEAQISCMIVGVDNRHWTAYGFFDTYHDGGESKHDVQSYQPAQGEIIMDPLTGGRHAADTPIWTAREYFLRVMESCVQEVKDEWQNVGRNLLKALKPYARNSRDIDWGRAQQALHQTIQVLEQLRQGLAGTIAAWERFQESDLPYFDLDNDAATAGRNGEPRTSAMVKNIESDIRDLRILEDSLRQQTEMFKSFTYRLLTLNNNRNGEKTNALVTTGLTFLPFALMALISNAPDILVVRFTPARYMIGSAGVACLATALFLVMVHWTTATDKVQDVVARCLGSLRGARLIPRVVRRPVVGGAWEAPWWSASAAGPQYRRLPESESEADSAERHHALPF</sequence>
<keyword evidence="2" id="KW-1133">Transmembrane helix</keyword>
<feature type="compositionally biased region" description="Acidic residues" evidence="1">
    <location>
        <begin position="404"/>
        <end position="414"/>
    </location>
</feature>
<accession>A0ABQ0GTC6</accession>
<feature type="transmembrane region" description="Helical" evidence="2">
    <location>
        <begin position="936"/>
        <end position="957"/>
    </location>
</feature>
<keyword evidence="2" id="KW-0472">Membrane</keyword>
<dbReference type="Proteomes" id="UP001628179">
    <property type="component" value="Unassembled WGS sequence"/>
</dbReference>